<dbReference type="AlphaFoldDB" id="A0A401Q719"/>
<organism evidence="2 3">
    <name type="scientific">Scyliorhinus torazame</name>
    <name type="common">Cloudy catshark</name>
    <name type="synonym">Catulus torazame</name>
    <dbReference type="NCBI Taxonomy" id="75743"/>
    <lineage>
        <taxon>Eukaryota</taxon>
        <taxon>Metazoa</taxon>
        <taxon>Chordata</taxon>
        <taxon>Craniata</taxon>
        <taxon>Vertebrata</taxon>
        <taxon>Chondrichthyes</taxon>
        <taxon>Elasmobranchii</taxon>
        <taxon>Galeomorphii</taxon>
        <taxon>Galeoidea</taxon>
        <taxon>Carcharhiniformes</taxon>
        <taxon>Scyliorhinidae</taxon>
        <taxon>Scyliorhinus</taxon>
    </lineage>
</organism>
<protein>
    <submittedName>
        <fullName evidence="2">Uncharacterized protein</fullName>
    </submittedName>
</protein>
<keyword evidence="1" id="KW-0812">Transmembrane</keyword>
<feature type="transmembrane region" description="Helical" evidence="1">
    <location>
        <begin position="51"/>
        <end position="73"/>
    </location>
</feature>
<name>A0A401Q719_SCYTO</name>
<dbReference type="EMBL" id="BFAA01020036">
    <property type="protein sequence ID" value="GCB81179.1"/>
    <property type="molecule type" value="Genomic_DNA"/>
</dbReference>
<feature type="transmembrane region" description="Helical" evidence="1">
    <location>
        <begin position="23"/>
        <end position="44"/>
    </location>
</feature>
<gene>
    <name evidence="2" type="ORF">scyTo_0021794</name>
</gene>
<accession>A0A401Q719</accession>
<evidence type="ECO:0000256" key="1">
    <source>
        <dbReference type="SAM" id="Phobius"/>
    </source>
</evidence>
<dbReference type="Proteomes" id="UP000288216">
    <property type="component" value="Unassembled WGS sequence"/>
</dbReference>
<comment type="caution">
    <text evidence="2">The sequence shown here is derived from an EMBL/GenBank/DDBJ whole genome shotgun (WGS) entry which is preliminary data.</text>
</comment>
<reference evidence="2 3" key="1">
    <citation type="journal article" date="2018" name="Nat. Ecol. Evol.">
        <title>Shark genomes provide insights into elasmobranch evolution and the origin of vertebrates.</title>
        <authorList>
            <person name="Hara Y"/>
            <person name="Yamaguchi K"/>
            <person name="Onimaru K"/>
            <person name="Kadota M"/>
            <person name="Koyanagi M"/>
            <person name="Keeley SD"/>
            <person name="Tatsumi K"/>
            <person name="Tanaka K"/>
            <person name="Motone F"/>
            <person name="Kageyama Y"/>
            <person name="Nozu R"/>
            <person name="Adachi N"/>
            <person name="Nishimura O"/>
            <person name="Nakagawa R"/>
            <person name="Tanegashima C"/>
            <person name="Kiyatake I"/>
            <person name="Matsumoto R"/>
            <person name="Murakumo K"/>
            <person name="Nishida K"/>
            <person name="Terakita A"/>
            <person name="Kuratani S"/>
            <person name="Sato K"/>
            <person name="Hyodo S Kuraku.S."/>
        </authorList>
    </citation>
    <scope>NUCLEOTIDE SEQUENCE [LARGE SCALE GENOMIC DNA]</scope>
</reference>
<evidence type="ECO:0000313" key="2">
    <source>
        <dbReference type="EMBL" id="GCB81179.1"/>
    </source>
</evidence>
<evidence type="ECO:0000313" key="3">
    <source>
        <dbReference type="Proteomes" id="UP000288216"/>
    </source>
</evidence>
<dbReference type="STRING" id="75743.A0A401Q719"/>
<keyword evidence="1" id="KW-1133">Transmembrane helix</keyword>
<keyword evidence="3" id="KW-1185">Reference proteome</keyword>
<proteinExistence type="predicted"/>
<sequence length="123" mass="14260">GINHVLDAREIWMKIFEDYTNSWYWILIGLVIAMAVSLLFILLLRFTAGVLFWFVIFAVIAVIGYVTDIWLMLPTGVVIEFRSLKRVSCGGREFQHVSLNNIAVPYPMYSPSQTEMGFHIDWR</sequence>
<feature type="non-terminal residue" evidence="2">
    <location>
        <position position="1"/>
    </location>
</feature>
<keyword evidence="1" id="KW-0472">Membrane</keyword>
<dbReference type="OrthoDB" id="420519at2759"/>